<name>A0A6C0H901_9ZZZZ</name>
<dbReference type="Gene3D" id="3.30.40.10">
    <property type="entry name" value="Zinc/RING finger domain, C3HC4 (zinc finger)"/>
    <property type="match status" value="1"/>
</dbReference>
<sequence>MHTNLCLVRHCKYNNTHVTLGHQCGLCKSYGHGRCECRSLVAKNNLKEQPQYNNILPVELQCKFGNCEYKIFHTTEGHQCKTCNKLLHSTNTCLYKNYNLQCPICKIQQSININNQRVYDSENVCVICMDNKVELIMKCKHLVFCIDCFKKYNGEIISSDIKKENILINEKYDISNIKILFKSTPSYIKFQYDENNITLIRRLNITSQIEGLTNINEIDNNFIDGYEEITTINNPRLYRLI</sequence>
<organism evidence="1">
    <name type="scientific">viral metagenome</name>
    <dbReference type="NCBI Taxonomy" id="1070528"/>
    <lineage>
        <taxon>unclassified sequences</taxon>
        <taxon>metagenomes</taxon>
        <taxon>organismal metagenomes</taxon>
    </lineage>
</organism>
<evidence type="ECO:0000313" key="1">
    <source>
        <dbReference type="EMBL" id="QHT76696.1"/>
    </source>
</evidence>
<dbReference type="AlphaFoldDB" id="A0A6C0H901"/>
<protein>
    <recommendedName>
        <fullName evidence="2">RING-type domain-containing protein</fullName>
    </recommendedName>
</protein>
<accession>A0A6C0H901</accession>
<evidence type="ECO:0008006" key="2">
    <source>
        <dbReference type="Google" id="ProtNLM"/>
    </source>
</evidence>
<dbReference type="Pfam" id="PF13920">
    <property type="entry name" value="zf-C3HC4_3"/>
    <property type="match status" value="1"/>
</dbReference>
<reference evidence="1" key="1">
    <citation type="journal article" date="2020" name="Nature">
        <title>Giant virus diversity and host interactions through global metagenomics.</title>
        <authorList>
            <person name="Schulz F."/>
            <person name="Roux S."/>
            <person name="Paez-Espino D."/>
            <person name="Jungbluth S."/>
            <person name="Walsh D.A."/>
            <person name="Denef V.J."/>
            <person name="McMahon K.D."/>
            <person name="Konstantinidis K.T."/>
            <person name="Eloe-Fadrosh E.A."/>
            <person name="Kyrpides N.C."/>
            <person name="Woyke T."/>
        </authorList>
    </citation>
    <scope>NUCLEOTIDE SEQUENCE</scope>
    <source>
        <strain evidence="1">GVMAG-M-3300023179-82</strain>
    </source>
</reference>
<dbReference type="EMBL" id="MN739900">
    <property type="protein sequence ID" value="QHT76696.1"/>
    <property type="molecule type" value="Genomic_DNA"/>
</dbReference>
<dbReference type="InterPro" id="IPR013083">
    <property type="entry name" value="Znf_RING/FYVE/PHD"/>
</dbReference>
<proteinExistence type="predicted"/>